<dbReference type="EMBL" id="MCFE01000027">
    <property type="protein sequence ID" value="ORY05232.1"/>
    <property type="molecule type" value="Genomic_DNA"/>
</dbReference>
<evidence type="ECO:0000313" key="5">
    <source>
        <dbReference type="Proteomes" id="UP000193498"/>
    </source>
</evidence>
<feature type="repeat" description="PPR" evidence="2">
    <location>
        <begin position="435"/>
        <end position="469"/>
    </location>
</feature>
<dbReference type="Proteomes" id="UP000193498">
    <property type="component" value="Unassembled WGS sequence"/>
</dbReference>
<feature type="repeat" description="PPR" evidence="2">
    <location>
        <begin position="189"/>
        <end position="223"/>
    </location>
</feature>
<name>A0A1Y1Z4L5_9FUNG</name>
<feature type="repeat" description="PPR" evidence="2">
    <location>
        <begin position="154"/>
        <end position="188"/>
    </location>
</feature>
<keyword evidence="5" id="KW-1185">Reference proteome</keyword>
<reference evidence="4 5" key="1">
    <citation type="submission" date="2016-07" db="EMBL/GenBank/DDBJ databases">
        <title>Pervasive Adenine N6-methylation of Active Genes in Fungi.</title>
        <authorList>
            <consortium name="DOE Joint Genome Institute"/>
            <person name="Mondo S.J."/>
            <person name="Dannebaum R.O."/>
            <person name="Kuo R.C."/>
            <person name="Labutti K."/>
            <person name="Haridas S."/>
            <person name="Kuo A."/>
            <person name="Salamov A."/>
            <person name="Ahrendt S.R."/>
            <person name="Lipzen A."/>
            <person name="Sullivan W."/>
            <person name="Andreopoulos W.B."/>
            <person name="Clum A."/>
            <person name="Lindquist E."/>
            <person name="Daum C."/>
            <person name="Ramamoorthy G.K."/>
            <person name="Gryganskyi A."/>
            <person name="Culley D."/>
            <person name="Magnuson J.K."/>
            <person name="James T.Y."/>
            <person name="O'Malley M.A."/>
            <person name="Stajich J.E."/>
            <person name="Spatafora J.W."/>
            <person name="Visel A."/>
            <person name="Grigoriev I.V."/>
        </authorList>
    </citation>
    <scope>NUCLEOTIDE SEQUENCE [LARGE SCALE GENOMIC DNA]</scope>
    <source>
        <strain evidence="4 5">CBS 931.73</strain>
    </source>
</reference>
<comment type="caution">
    <text evidence="4">The sequence shown here is derived from an EMBL/GenBank/DDBJ whole genome shotgun (WGS) entry which is preliminary data.</text>
</comment>
<protein>
    <submittedName>
        <fullName evidence="4">TPR-like protein</fullName>
    </submittedName>
</protein>
<proteinExistence type="predicted"/>
<dbReference type="AlphaFoldDB" id="A0A1Y1Z4L5"/>
<dbReference type="PANTHER" id="PTHR47932">
    <property type="entry name" value="ATPASE EXPRESSION PROTEIN 3"/>
    <property type="match status" value="1"/>
</dbReference>
<organism evidence="4 5">
    <name type="scientific">Basidiobolus meristosporus CBS 931.73</name>
    <dbReference type="NCBI Taxonomy" id="1314790"/>
    <lineage>
        <taxon>Eukaryota</taxon>
        <taxon>Fungi</taxon>
        <taxon>Fungi incertae sedis</taxon>
        <taxon>Zoopagomycota</taxon>
        <taxon>Entomophthoromycotina</taxon>
        <taxon>Basidiobolomycetes</taxon>
        <taxon>Basidiobolales</taxon>
        <taxon>Basidiobolaceae</taxon>
        <taxon>Basidiobolus</taxon>
    </lineage>
</organism>
<gene>
    <name evidence="4" type="ORF">K493DRAFT_296597</name>
</gene>
<sequence>MAPKSIGTSICTNERHGPKMLPNGNIASVLEAYLSLDFDSRKNISLKEYLSLLNKLRRQTPRFQFTNHIARVVQDLLDAKLQLPHTDRIDLMLLTSNISCYHLTVDIFRTFSSSELPTDKLAYNVALNAAVKLQDFSLLKGILADFRQAGVVPDIATFTILIEGYLLHGQIAEAEKTFAEIYANKLQPNLSTYNVYIKGLANLNQIDEAMEIYRQMKRHEVTPDIQLFSTIIDGLFKNRRRALVQEVWLDMLAAQLKPNLVTYNIVIDGFMKSKNVSAAERALEQMTLDGKTPDIVTYTILIHGYIKNARLEKAVSTWKQAVDSNIALDTVLFNCLINAFFNCKDQKHKLVISELLSTIPDIQHRTDTFNVITKNTTTVSSIQDALDLLDSMSREGLVPSLATHLFLMTSLMKRQDLPGVMKLYSKLEESPTKMDLAIHGVVMKAFVNHKDVEAARNILEGLIESGVRPNHILFSIVAQGYAQAKDVFGVKWVYHQMLNLKVSPDTYLYNVVAKSYLNSKHLPDAKQLFKNMVSDPQFRPNDDTFYILMEGFLRHQETLMAARVLNYMKSIRHLPKRPSLKQQIGRVKEVMSQRQKLPSKSVKPRRPSSI</sequence>
<dbReference type="InterPro" id="IPR002885">
    <property type="entry name" value="PPR_rpt"/>
</dbReference>
<dbReference type="PROSITE" id="PS51375">
    <property type="entry name" value="PPR"/>
    <property type="match status" value="5"/>
</dbReference>
<evidence type="ECO:0000256" key="2">
    <source>
        <dbReference type="PROSITE-ProRule" id="PRU00708"/>
    </source>
</evidence>
<dbReference type="Gene3D" id="1.25.40.10">
    <property type="entry name" value="Tetratricopeptide repeat domain"/>
    <property type="match status" value="4"/>
</dbReference>
<dbReference type="STRING" id="1314790.A0A1Y1Z4L5"/>
<evidence type="ECO:0000256" key="3">
    <source>
        <dbReference type="SAM" id="MobiDB-lite"/>
    </source>
</evidence>
<dbReference type="InterPro" id="IPR011990">
    <property type="entry name" value="TPR-like_helical_dom_sf"/>
</dbReference>
<feature type="repeat" description="PPR" evidence="2">
    <location>
        <begin position="294"/>
        <end position="328"/>
    </location>
</feature>
<dbReference type="Pfam" id="PF01535">
    <property type="entry name" value="PPR"/>
    <property type="match status" value="2"/>
</dbReference>
<keyword evidence="1" id="KW-0677">Repeat</keyword>
<dbReference type="InParanoid" id="A0A1Y1Z4L5"/>
<evidence type="ECO:0000313" key="4">
    <source>
        <dbReference type="EMBL" id="ORY05232.1"/>
    </source>
</evidence>
<dbReference type="NCBIfam" id="TIGR00756">
    <property type="entry name" value="PPR"/>
    <property type="match status" value="4"/>
</dbReference>
<feature type="region of interest" description="Disordered" evidence="3">
    <location>
        <begin position="582"/>
        <end position="610"/>
    </location>
</feature>
<feature type="repeat" description="PPR" evidence="2">
    <location>
        <begin position="259"/>
        <end position="293"/>
    </location>
</feature>
<dbReference type="Pfam" id="PF13041">
    <property type="entry name" value="PPR_2"/>
    <property type="match status" value="2"/>
</dbReference>
<accession>A0A1Y1Z4L5</accession>
<dbReference type="OrthoDB" id="185373at2759"/>
<evidence type="ECO:0000256" key="1">
    <source>
        <dbReference type="ARBA" id="ARBA00022737"/>
    </source>
</evidence>
<dbReference type="PANTHER" id="PTHR47932:SF44">
    <property type="entry name" value="MIOREX COMPLEX COMPONENT 1"/>
    <property type="match status" value="1"/>
</dbReference>